<dbReference type="OrthoDB" id="7981474at2"/>
<name>A0A2U8WW38_9HYPH</name>
<protein>
    <submittedName>
        <fullName evidence="2">Uncharacterized protein</fullName>
    </submittedName>
</protein>
<dbReference type="EMBL" id="CP029553">
    <property type="protein sequence ID" value="AWN49482.1"/>
    <property type="molecule type" value="Genomic_DNA"/>
</dbReference>
<reference evidence="2 3" key="1">
    <citation type="submission" date="2018-05" db="EMBL/GenBank/DDBJ databases">
        <title>Complete Genome Sequence of Methylobacterium sp. 17Sr1-28.</title>
        <authorList>
            <person name="Srinivasan S."/>
        </authorList>
    </citation>
    <scope>NUCLEOTIDE SEQUENCE [LARGE SCALE GENOMIC DNA]</scope>
    <source>
        <strain evidence="2 3">17Sr1-28</strain>
    </source>
</reference>
<dbReference type="RefSeq" id="WP_109961750.1">
    <property type="nucleotide sequence ID" value="NZ_CP029553.1"/>
</dbReference>
<evidence type="ECO:0000313" key="3">
    <source>
        <dbReference type="Proteomes" id="UP000245444"/>
    </source>
</evidence>
<organism evidence="2 3">
    <name type="scientific">Methylobacterium terrae</name>
    <dbReference type="NCBI Taxonomy" id="2202827"/>
    <lineage>
        <taxon>Bacteria</taxon>
        <taxon>Pseudomonadati</taxon>
        <taxon>Pseudomonadota</taxon>
        <taxon>Alphaproteobacteria</taxon>
        <taxon>Hyphomicrobiales</taxon>
        <taxon>Methylobacteriaceae</taxon>
        <taxon>Methylobacterium</taxon>
    </lineage>
</organism>
<evidence type="ECO:0000256" key="1">
    <source>
        <dbReference type="SAM" id="Coils"/>
    </source>
</evidence>
<dbReference type="AlphaFoldDB" id="A0A2U8WW38"/>
<dbReference type="KEGG" id="mtea:DK419_26685"/>
<proteinExistence type="predicted"/>
<accession>A0A2U8WW38</accession>
<keyword evidence="3" id="KW-1185">Reference proteome</keyword>
<dbReference type="Proteomes" id="UP000245444">
    <property type="component" value="Chromosome"/>
</dbReference>
<evidence type="ECO:0000313" key="2">
    <source>
        <dbReference type="EMBL" id="AWN49482.1"/>
    </source>
</evidence>
<gene>
    <name evidence="2" type="ORF">DK419_26685</name>
</gene>
<keyword evidence="1" id="KW-0175">Coiled coil</keyword>
<feature type="coiled-coil region" evidence="1">
    <location>
        <begin position="82"/>
        <end position="129"/>
    </location>
</feature>
<sequence length="350" mass="37259">MRRPKLVTTPDAASTTDADLSGLLTRRESLVIRQAGLSAELERAISARRELLIQGGDAAAIADAEHAVRDLESTALGVTDAVAELDRRVAAAEARIAADRDEAERETAAAGLERNATDIEKAAAGLKRALEGVATAHAALLGSIAPAAAGQYDPHIGTASPADIARAFLLHGLAEALPSLDVTAEVRRWSTYAMAGTVEGADPVAMAAEFGARLRETAGSIRERVIGPALPVHVEVMPHIEVPRPEMQIVALEPFTFTDAAGSPAYLPAWTHTIATPAAERAIEAGLALELDTEEGRDAFEKLKRRREGSMSTNPPEHYVDLGFSLKEWRATELSQLKDAWHAGQERRAA</sequence>